<sequence>MPPKKPATRGRGGRAAAPVQQALPVEMEVDSKPEVATDVKIDTKPQNHDHSGDAFDELIQKYYRGKSLTDPINTAEDKWTLLPAFLKVKGLVKQHIDSFNYFVEVEIKKIVEANQIVTSDIDPNFFLKYTDVRVAQAQSTDLDNTHITPNECRLRDMTYAAPVFVDIEYMRGKTKVLRKSIPIGKMPIMLRSSRCILNGKSETEMAILSECPLDPGGYFIVNGTEKVILVQEQLSKNRIIVENDAKKGVVQASVTSSTHDRKSKTYVVTKNGKAYLRHNCLSEDMPIVLVLKAMGIMSDEEILLLVCGADMAYQDTFAINFEDPQKLRIFTQKQALDYIGTKVRINRKAGMRRTAELEALEALATLVLAHVEVKGLDFRAKAFYIAFMTRRVVQAMVNPELVDDRDYVGNKRLELAGQLLSLLFEDTFKRFNTDLKMNIDKLLKKPNRAQEFDAYSHIMGQSNYITQAMNRAISTGNWSLKRFKMERAGVTHVLSRLSYISALGMMTRISSQFEKTRKVSGPRALQPSQFGLLCPSDTPEGEACGLIKNLALMTHITTDDEEEPIKHLIFQLGAEDALNANGYALYNHQTYLIFINGTLHGLTRTPLKFLRMFRHMRRTGQISAFISIYINKHHNGIHIATDGGRICRPLIIVKDGVSMVKSKHLKSLRSGKFQFDDFLKKGLVEYLDCNEENDAYIAVREDGLNRDTTHLEIEPFTILGAVAGLIPYPHHNQSPRNTYQCAMGKQAIGAIAYNQFLRIDTLLYLMVYPQQPMVKTRTIELIKYDKLPAGQNAMVAVMCYSGYDIEDALVLNKSSLDRGFGRCQVFKKNVTTLRKYPNGAIDRIGDKKIENGKVADKHTIIDDDGLAAVGEQVHAGQSYILKQVPVNTAATAIGTQDQPQAEEYKEQDMKYKLADPAYIDKVLISSNEREETLLKVLTRQTRRPELGDKFSSRHGQKGVCGIIVNQEDMPFNDAGICPDIIMNPHGFPSRMTVGKMIELVSGKAGILRGTLEYGTAFGGSNSEVMRQILVDYGYNYSGKDYFTSGETGEALECYIFSGPIYYQKLKHMVQDKMHSRSRGPKQLLTRQPTEGRSRDGGLRLGEMERDCLIAYGASQLLLERLMISSDAHEVDLCGKCGLMGYAGWCNTCQSSKDVVKMTIPYAAKLLIQELLSMNIAARLVLEDQFPDLD</sequence>
<dbReference type="EMBL" id="ML119657">
    <property type="protein sequence ID" value="RPA84703.1"/>
    <property type="molecule type" value="Genomic_DNA"/>
</dbReference>
<protein>
    <recommendedName>
        <fullName evidence="15">DNA-directed RNA polymerase subunit beta</fullName>
        <ecNumber evidence="15">2.7.7.6</ecNumber>
    </recommendedName>
</protein>
<dbReference type="Gene3D" id="3.90.1070.20">
    <property type="match status" value="1"/>
</dbReference>
<dbReference type="AlphaFoldDB" id="A0A3N4IEY2"/>
<feature type="domain" description="RNA polymerase beta subunit protrusion" evidence="20">
    <location>
        <begin position="90"/>
        <end position="467"/>
    </location>
</feature>
<comment type="subunit">
    <text evidence="3">Component of the RNA polymerase III (Pol III) complex consisting of 17 subunits.</text>
</comment>
<dbReference type="InterPro" id="IPR007120">
    <property type="entry name" value="DNA-dir_RNAP_su2_dom"/>
</dbReference>
<dbReference type="Pfam" id="PF04563">
    <property type="entry name" value="RNA_pol_Rpb2_1"/>
    <property type="match status" value="1"/>
</dbReference>
<comment type="similarity">
    <text evidence="2 14">Belongs to the RNA polymerase beta chain family.</text>
</comment>
<dbReference type="Pfam" id="PF00562">
    <property type="entry name" value="RNA_pol_Rpb2_6"/>
    <property type="match status" value="1"/>
</dbReference>
<organism evidence="24 25">
    <name type="scientific">Ascobolus immersus RN42</name>
    <dbReference type="NCBI Taxonomy" id="1160509"/>
    <lineage>
        <taxon>Eukaryota</taxon>
        <taxon>Fungi</taxon>
        <taxon>Dikarya</taxon>
        <taxon>Ascomycota</taxon>
        <taxon>Pezizomycotina</taxon>
        <taxon>Pezizomycetes</taxon>
        <taxon>Pezizales</taxon>
        <taxon>Ascobolaceae</taxon>
        <taxon>Ascobolus</taxon>
    </lineage>
</organism>
<feature type="compositionally biased region" description="Basic residues" evidence="16">
    <location>
        <begin position="1"/>
        <end position="12"/>
    </location>
</feature>
<dbReference type="GO" id="GO:0008270">
    <property type="term" value="F:zinc ion binding"/>
    <property type="evidence" value="ECO:0007669"/>
    <property type="project" value="UniProtKB-KW"/>
</dbReference>
<gene>
    <name evidence="24" type="ORF">BJ508DRAFT_412463</name>
</gene>
<dbReference type="GO" id="GO:0000428">
    <property type="term" value="C:DNA-directed RNA polymerase complex"/>
    <property type="evidence" value="ECO:0007669"/>
    <property type="project" value="UniProtKB-KW"/>
</dbReference>
<evidence type="ECO:0000256" key="15">
    <source>
        <dbReference type="RuleBase" id="RU363031"/>
    </source>
</evidence>
<feature type="domain" description="RNA polymerase Rpb2" evidence="22">
    <location>
        <begin position="593"/>
        <end position="654"/>
    </location>
</feature>
<dbReference type="GO" id="GO:0006386">
    <property type="term" value="P:termination of RNA polymerase III transcription"/>
    <property type="evidence" value="ECO:0007669"/>
    <property type="project" value="UniProtKB-ARBA"/>
</dbReference>
<dbReference type="GO" id="GO:0003899">
    <property type="term" value="F:DNA-directed RNA polymerase activity"/>
    <property type="evidence" value="ECO:0007669"/>
    <property type="project" value="UniProtKB-EC"/>
</dbReference>
<dbReference type="InterPro" id="IPR007647">
    <property type="entry name" value="RNA_pol_Rpb2_5"/>
</dbReference>
<evidence type="ECO:0000256" key="16">
    <source>
        <dbReference type="SAM" id="MobiDB-lite"/>
    </source>
</evidence>
<dbReference type="Gene3D" id="3.90.1800.10">
    <property type="entry name" value="RNA polymerase alpha subunit dimerisation domain"/>
    <property type="match status" value="1"/>
</dbReference>
<feature type="domain" description="RNA polymerase Rpb2" evidence="23">
    <location>
        <begin position="675"/>
        <end position="707"/>
    </location>
</feature>
<accession>A0A3N4IEY2</accession>
<proteinExistence type="inferred from homology"/>
<dbReference type="Pfam" id="PF04560">
    <property type="entry name" value="RNA_pol_Rpb2_7"/>
    <property type="match status" value="1"/>
</dbReference>
<feature type="domain" description="DNA-directed RNA polymerase subunit 2 hybrid-binding" evidence="17">
    <location>
        <begin position="722"/>
        <end position="1094"/>
    </location>
</feature>
<feature type="domain" description="RNA polymerase Rpb2" evidence="18">
    <location>
        <begin position="1096"/>
        <end position="1181"/>
    </location>
</feature>
<dbReference type="NCBIfam" id="NF007175">
    <property type="entry name" value="PRK09606.1"/>
    <property type="match status" value="1"/>
</dbReference>
<dbReference type="Gene3D" id="3.90.1100.10">
    <property type="match status" value="1"/>
</dbReference>
<feature type="domain" description="RNA polymerase Rpb2" evidence="19">
    <location>
        <begin position="236"/>
        <end position="414"/>
    </location>
</feature>
<feature type="region of interest" description="Disordered" evidence="16">
    <location>
        <begin position="1075"/>
        <end position="1096"/>
    </location>
</feature>
<comment type="subcellular location">
    <subcellularLocation>
        <location evidence="1">Nucleus</location>
    </subcellularLocation>
</comment>
<dbReference type="GO" id="GO:0005634">
    <property type="term" value="C:nucleus"/>
    <property type="evidence" value="ECO:0007669"/>
    <property type="project" value="UniProtKB-SubCell"/>
</dbReference>
<dbReference type="GO" id="GO:0032549">
    <property type="term" value="F:ribonucleoside binding"/>
    <property type="evidence" value="ECO:0007669"/>
    <property type="project" value="InterPro"/>
</dbReference>
<dbReference type="InterPro" id="IPR037033">
    <property type="entry name" value="DNA-dir_RNAP_su2_hyb_sf"/>
</dbReference>
<keyword evidence="10 15" id="KW-0804">Transcription</keyword>
<dbReference type="FunFam" id="2.40.270.10:FF:000011">
    <property type="entry name" value="DNA-directed RNA polymerase subunit beta"/>
    <property type="match status" value="1"/>
</dbReference>
<dbReference type="Gene3D" id="2.40.50.150">
    <property type="match status" value="1"/>
</dbReference>
<dbReference type="Pfam" id="PF04567">
    <property type="entry name" value="RNA_pol_Rpb2_5"/>
    <property type="match status" value="1"/>
</dbReference>
<dbReference type="EC" id="2.7.7.6" evidence="15"/>
<evidence type="ECO:0000256" key="2">
    <source>
        <dbReference type="ARBA" id="ARBA00006835"/>
    </source>
</evidence>
<evidence type="ECO:0000256" key="12">
    <source>
        <dbReference type="ARBA" id="ARBA00048552"/>
    </source>
</evidence>
<keyword evidence="11" id="KW-0539">Nucleus</keyword>
<dbReference type="Pfam" id="PF04565">
    <property type="entry name" value="RNA_pol_Rpb2_3"/>
    <property type="match status" value="1"/>
</dbReference>
<evidence type="ECO:0000259" key="18">
    <source>
        <dbReference type="Pfam" id="PF04560"/>
    </source>
</evidence>
<dbReference type="Pfam" id="PF04566">
    <property type="entry name" value="RNA_pol_Rpb2_4"/>
    <property type="match status" value="1"/>
</dbReference>
<evidence type="ECO:0000256" key="1">
    <source>
        <dbReference type="ARBA" id="ARBA00004123"/>
    </source>
</evidence>
<dbReference type="FunFam" id="3.90.1110.10:FF:000006">
    <property type="entry name" value="DNA-directed RNA polymerase subunit beta"/>
    <property type="match status" value="1"/>
</dbReference>
<feature type="domain" description="RNA polymerase Rpb2" evidence="21">
    <location>
        <begin position="493"/>
        <end position="556"/>
    </location>
</feature>
<dbReference type="InterPro" id="IPR007121">
    <property type="entry name" value="RNA_pol_bsu_CS"/>
</dbReference>
<evidence type="ECO:0000256" key="8">
    <source>
        <dbReference type="ARBA" id="ARBA00022771"/>
    </source>
</evidence>
<keyword evidence="7" id="KW-0479">Metal-binding</keyword>
<dbReference type="PROSITE" id="PS01166">
    <property type="entry name" value="RNA_POL_BETA"/>
    <property type="match status" value="1"/>
</dbReference>
<dbReference type="InterPro" id="IPR007644">
    <property type="entry name" value="RNA_pol_bsu_protrusion"/>
</dbReference>
<evidence type="ECO:0000313" key="25">
    <source>
        <dbReference type="Proteomes" id="UP000275078"/>
    </source>
</evidence>
<dbReference type="GO" id="GO:0003677">
    <property type="term" value="F:DNA binding"/>
    <property type="evidence" value="ECO:0007669"/>
    <property type="project" value="InterPro"/>
</dbReference>
<comment type="function">
    <text evidence="13">DNA-dependent RNA polymerase catalyzes the transcription of DNA into RNA using the four ribonucleoside triphosphates as substrates. Second largest core component of RNA polymerase III which synthesizes small RNAs, such as 5S rRNA and tRNAs. Proposed to contribute to the polymerase catalytic activity and forms the polymerase active center together with the largest subunit. Pol III is composed of mobile elements and RPC2 is part of the core element with the central large cleft and probably a clamp element that moves to open and close the cleft.</text>
</comment>
<evidence type="ECO:0000256" key="3">
    <source>
        <dbReference type="ARBA" id="ARBA00011206"/>
    </source>
</evidence>
<evidence type="ECO:0000256" key="14">
    <source>
        <dbReference type="RuleBase" id="RU000434"/>
    </source>
</evidence>
<evidence type="ECO:0000256" key="6">
    <source>
        <dbReference type="ARBA" id="ARBA00022695"/>
    </source>
</evidence>
<dbReference type="InterPro" id="IPR015712">
    <property type="entry name" value="DNA-dir_RNA_pol_su2"/>
</dbReference>
<dbReference type="STRING" id="1160509.A0A3N4IEY2"/>
<dbReference type="PANTHER" id="PTHR20856">
    <property type="entry name" value="DNA-DIRECTED RNA POLYMERASE I SUBUNIT 2"/>
    <property type="match status" value="1"/>
</dbReference>
<dbReference type="FunFam" id="3.90.1800.10:FF:000003">
    <property type="entry name" value="DNA-directed RNA polymerase subunit beta"/>
    <property type="match status" value="1"/>
</dbReference>
<evidence type="ECO:0000259" key="23">
    <source>
        <dbReference type="Pfam" id="PF04567"/>
    </source>
</evidence>
<keyword evidence="5 15" id="KW-0808">Transferase</keyword>
<dbReference type="Pfam" id="PF04561">
    <property type="entry name" value="RNA_pol_Rpb2_2"/>
    <property type="match status" value="1"/>
</dbReference>
<comment type="catalytic activity">
    <reaction evidence="12 15">
        <text>RNA(n) + a ribonucleoside 5'-triphosphate = RNA(n+1) + diphosphate</text>
        <dbReference type="Rhea" id="RHEA:21248"/>
        <dbReference type="Rhea" id="RHEA-COMP:14527"/>
        <dbReference type="Rhea" id="RHEA-COMP:17342"/>
        <dbReference type="ChEBI" id="CHEBI:33019"/>
        <dbReference type="ChEBI" id="CHEBI:61557"/>
        <dbReference type="ChEBI" id="CHEBI:140395"/>
        <dbReference type="EC" id="2.7.7.6"/>
    </reaction>
</comment>
<evidence type="ECO:0000256" key="10">
    <source>
        <dbReference type="ARBA" id="ARBA00023163"/>
    </source>
</evidence>
<evidence type="ECO:0000256" key="7">
    <source>
        <dbReference type="ARBA" id="ARBA00022723"/>
    </source>
</evidence>
<evidence type="ECO:0000256" key="9">
    <source>
        <dbReference type="ARBA" id="ARBA00022833"/>
    </source>
</evidence>
<dbReference type="InterPro" id="IPR007642">
    <property type="entry name" value="RNA_pol_Rpb2_2"/>
</dbReference>
<dbReference type="CDD" id="cd00653">
    <property type="entry name" value="RNA_pol_B_RPB2"/>
    <property type="match status" value="1"/>
</dbReference>
<dbReference type="FunFam" id="3.90.1100.10:FF:000019">
    <property type="entry name" value="DNA-directed RNA polymerase subunit beta"/>
    <property type="match status" value="1"/>
</dbReference>
<keyword evidence="9" id="KW-0862">Zinc</keyword>
<dbReference type="FunFam" id="3.90.1100.10:FF:000020">
    <property type="entry name" value="DNA-directed RNA polymerase subunit beta"/>
    <property type="match status" value="1"/>
</dbReference>
<evidence type="ECO:0000313" key="24">
    <source>
        <dbReference type="EMBL" id="RPA84703.1"/>
    </source>
</evidence>
<evidence type="ECO:0000256" key="4">
    <source>
        <dbReference type="ARBA" id="ARBA00022478"/>
    </source>
</evidence>
<dbReference type="InterPro" id="IPR007646">
    <property type="entry name" value="RNA_pol_Rpb2_4"/>
</dbReference>
<evidence type="ECO:0000256" key="11">
    <source>
        <dbReference type="ARBA" id="ARBA00023242"/>
    </source>
</evidence>
<keyword evidence="25" id="KW-1185">Reference proteome</keyword>
<evidence type="ECO:0000256" key="13">
    <source>
        <dbReference type="ARBA" id="ARBA00053978"/>
    </source>
</evidence>
<evidence type="ECO:0000259" key="20">
    <source>
        <dbReference type="Pfam" id="PF04563"/>
    </source>
</evidence>
<dbReference type="Proteomes" id="UP000275078">
    <property type="component" value="Unassembled WGS sequence"/>
</dbReference>
<name>A0A3N4IEY2_ASCIM</name>
<evidence type="ECO:0000259" key="22">
    <source>
        <dbReference type="Pfam" id="PF04566"/>
    </source>
</evidence>
<keyword evidence="6 15" id="KW-0548">Nucleotidyltransferase</keyword>
<keyword evidence="8" id="KW-0863">Zinc-finger</keyword>
<dbReference type="SUPFAM" id="SSF64484">
    <property type="entry name" value="beta and beta-prime subunits of DNA dependent RNA-polymerase"/>
    <property type="match status" value="1"/>
</dbReference>
<evidence type="ECO:0000259" key="19">
    <source>
        <dbReference type="Pfam" id="PF04561"/>
    </source>
</evidence>
<evidence type="ECO:0000256" key="5">
    <source>
        <dbReference type="ARBA" id="ARBA00022679"/>
    </source>
</evidence>
<dbReference type="InterPro" id="IPR014724">
    <property type="entry name" value="RNA_pol_RPB2_OB-fold"/>
</dbReference>
<evidence type="ECO:0000259" key="17">
    <source>
        <dbReference type="Pfam" id="PF00562"/>
    </source>
</evidence>
<keyword evidence="4 15" id="KW-0240">DNA-directed RNA polymerase</keyword>
<dbReference type="InterPro" id="IPR037034">
    <property type="entry name" value="RNA_pol_Rpb2_2_sf"/>
</dbReference>
<dbReference type="InterPro" id="IPR007645">
    <property type="entry name" value="RNA_pol_Rpb2_3"/>
</dbReference>
<dbReference type="Gene3D" id="2.40.270.10">
    <property type="entry name" value="DNA-directed RNA polymerase, subunit 2, domain 6"/>
    <property type="match status" value="1"/>
</dbReference>
<evidence type="ECO:0000259" key="21">
    <source>
        <dbReference type="Pfam" id="PF04565"/>
    </source>
</evidence>
<dbReference type="FunFam" id="3.90.1070.20:FF:000002">
    <property type="entry name" value="DNA-directed RNA polymerase subunit beta"/>
    <property type="match status" value="1"/>
</dbReference>
<dbReference type="OrthoDB" id="10248617at2759"/>
<reference evidence="24 25" key="1">
    <citation type="journal article" date="2018" name="Nat. Ecol. Evol.">
        <title>Pezizomycetes genomes reveal the molecular basis of ectomycorrhizal truffle lifestyle.</title>
        <authorList>
            <person name="Murat C."/>
            <person name="Payen T."/>
            <person name="Noel B."/>
            <person name="Kuo A."/>
            <person name="Morin E."/>
            <person name="Chen J."/>
            <person name="Kohler A."/>
            <person name="Krizsan K."/>
            <person name="Balestrini R."/>
            <person name="Da Silva C."/>
            <person name="Montanini B."/>
            <person name="Hainaut M."/>
            <person name="Levati E."/>
            <person name="Barry K.W."/>
            <person name="Belfiori B."/>
            <person name="Cichocki N."/>
            <person name="Clum A."/>
            <person name="Dockter R.B."/>
            <person name="Fauchery L."/>
            <person name="Guy J."/>
            <person name="Iotti M."/>
            <person name="Le Tacon F."/>
            <person name="Lindquist E.A."/>
            <person name="Lipzen A."/>
            <person name="Malagnac F."/>
            <person name="Mello A."/>
            <person name="Molinier V."/>
            <person name="Miyauchi S."/>
            <person name="Poulain J."/>
            <person name="Riccioni C."/>
            <person name="Rubini A."/>
            <person name="Sitrit Y."/>
            <person name="Splivallo R."/>
            <person name="Traeger S."/>
            <person name="Wang M."/>
            <person name="Zifcakova L."/>
            <person name="Wipf D."/>
            <person name="Zambonelli A."/>
            <person name="Paolocci F."/>
            <person name="Nowrousian M."/>
            <person name="Ottonello S."/>
            <person name="Baldrian P."/>
            <person name="Spatafora J.W."/>
            <person name="Henrissat B."/>
            <person name="Nagy L.G."/>
            <person name="Aury J.M."/>
            <person name="Wincker P."/>
            <person name="Grigoriev I.V."/>
            <person name="Bonfante P."/>
            <person name="Martin F.M."/>
        </authorList>
    </citation>
    <scope>NUCLEOTIDE SEQUENCE [LARGE SCALE GENOMIC DNA]</scope>
    <source>
        <strain evidence="24 25">RN42</strain>
    </source>
</reference>
<feature type="region of interest" description="Disordered" evidence="16">
    <location>
        <begin position="1"/>
        <end position="28"/>
    </location>
</feature>
<dbReference type="Gene3D" id="3.90.1110.10">
    <property type="entry name" value="RNA polymerase Rpb2, domain 2"/>
    <property type="match status" value="1"/>
</dbReference>
<dbReference type="InterPro" id="IPR007641">
    <property type="entry name" value="RNA_pol_Rpb2_7"/>
</dbReference>
<dbReference type="FunFam" id="2.40.270.10:FF:000006">
    <property type="entry name" value="DNA-directed RNA polymerase subunit beta"/>
    <property type="match status" value="1"/>
</dbReference>